<reference evidence="4" key="1">
    <citation type="journal article" date="2022" name="Cell">
        <title>Design, construction, and in vivo augmentation of a complex gut microbiome.</title>
        <authorList>
            <person name="Cheng A.G."/>
            <person name="Ho P.Y."/>
            <person name="Aranda-Diaz A."/>
            <person name="Jain S."/>
            <person name="Yu F.B."/>
            <person name="Meng X."/>
            <person name="Wang M."/>
            <person name="Iakiviak M."/>
            <person name="Nagashima K."/>
            <person name="Zhao A."/>
            <person name="Murugkar P."/>
            <person name="Patil A."/>
            <person name="Atabakhsh K."/>
            <person name="Weakley A."/>
            <person name="Yan J."/>
            <person name="Brumbaugh A.R."/>
            <person name="Higginbottom S."/>
            <person name="Dimas A."/>
            <person name="Shiver A.L."/>
            <person name="Deutschbauer A."/>
            <person name="Neff N."/>
            <person name="Sonnenburg J.L."/>
            <person name="Huang K.C."/>
            <person name="Fischbach M.A."/>
        </authorList>
    </citation>
    <scope>NUCLEOTIDE SEQUENCE</scope>
    <source>
        <strain evidence="4">DSM 19829</strain>
    </source>
</reference>
<dbReference type="PANTHER" id="PTHR43649:SF34">
    <property type="entry name" value="ABC TRANSPORTER PERIPLASMIC-BINDING PROTEIN YCJN-RELATED"/>
    <property type="match status" value="1"/>
</dbReference>
<dbReference type="RefSeq" id="WP_044983446.1">
    <property type="nucleotide sequence ID" value="NZ_CABLBR010000026.1"/>
</dbReference>
<evidence type="ECO:0000313" key="5">
    <source>
        <dbReference type="Proteomes" id="UP001060164"/>
    </source>
</evidence>
<organism evidence="4 5">
    <name type="scientific">Ruminococcus gauvreauii</name>
    <dbReference type="NCBI Taxonomy" id="438033"/>
    <lineage>
        <taxon>Bacteria</taxon>
        <taxon>Bacillati</taxon>
        <taxon>Bacillota</taxon>
        <taxon>Clostridia</taxon>
        <taxon>Eubacteriales</taxon>
        <taxon>Oscillospiraceae</taxon>
        <taxon>Ruminococcus</taxon>
    </lineage>
</organism>
<dbReference type="PROSITE" id="PS51257">
    <property type="entry name" value="PROKAR_LIPOPROTEIN"/>
    <property type="match status" value="1"/>
</dbReference>
<proteinExistence type="inferred from homology"/>
<evidence type="ECO:0000256" key="2">
    <source>
        <dbReference type="ARBA" id="ARBA00022448"/>
    </source>
</evidence>
<dbReference type="Pfam" id="PF01547">
    <property type="entry name" value="SBP_bac_1"/>
    <property type="match status" value="1"/>
</dbReference>
<evidence type="ECO:0000256" key="3">
    <source>
        <dbReference type="ARBA" id="ARBA00022729"/>
    </source>
</evidence>
<dbReference type="Gene3D" id="3.40.190.10">
    <property type="entry name" value="Periplasmic binding protein-like II"/>
    <property type="match status" value="1"/>
</dbReference>
<dbReference type="SUPFAM" id="SSF53850">
    <property type="entry name" value="Periplasmic binding protein-like II"/>
    <property type="match status" value="1"/>
</dbReference>
<dbReference type="CDD" id="cd13585">
    <property type="entry name" value="PBP2_TMBP_like"/>
    <property type="match status" value="1"/>
</dbReference>
<dbReference type="Proteomes" id="UP001060164">
    <property type="component" value="Chromosome"/>
</dbReference>
<keyword evidence="3" id="KW-0732">Signal</keyword>
<comment type="similarity">
    <text evidence="1">Belongs to the bacterial solute-binding protein 1 family.</text>
</comment>
<evidence type="ECO:0000256" key="1">
    <source>
        <dbReference type="ARBA" id="ARBA00008520"/>
    </source>
</evidence>
<name>A0ABY5VIH7_9FIRM</name>
<gene>
    <name evidence="4" type="ORF">NQ502_03395</name>
</gene>
<keyword evidence="5" id="KW-1185">Reference proteome</keyword>
<accession>A0ABY5VIH7</accession>
<evidence type="ECO:0000313" key="4">
    <source>
        <dbReference type="EMBL" id="UWP60117.1"/>
    </source>
</evidence>
<protein>
    <submittedName>
        <fullName evidence="4">Sugar ABC transporter substrate-binding protein</fullName>
    </submittedName>
</protein>
<keyword evidence="2" id="KW-0813">Transport</keyword>
<dbReference type="InterPro" id="IPR006059">
    <property type="entry name" value="SBP"/>
</dbReference>
<dbReference type="EMBL" id="CP102290">
    <property type="protein sequence ID" value="UWP60117.1"/>
    <property type="molecule type" value="Genomic_DNA"/>
</dbReference>
<dbReference type="InterPro" id="IPR050490">
    <property type="entry name" value="Bact_solute-bd_prot1"/>
</dbReference>
<sequence length="459" mass="51383">MKEGMKKAAAWVLAGCLGISLLAGCGKDGSQNEGTGKAGESETVSLRFLDTSPSDVRQAYFEDVFSRVKEDMGIEITYESTPLEDAANKIMVMATSNSLPDIVTAQDNWLGQFTSSEWILPLDEYLSGQEDKFADTVTKIVWANQKEMYGNIYTVPDGMMVKGIYIRKDWCEEAGINIEDLRDWTYDDYFEVIEKLTNADKKQYGMTYRGTRGAFDVIMTYLQGFTGGRTYDEEGNCLLNSDECLEAFEKFTSMYKEGYAPEESINWGFVEMVDNFCGGLTGTLNNDSEVVVSCQNSMDDSKWTVLPIPSSTKDGKIYNTVNAPYSYTISKDCSNREAAWKVIEYLSQPENNIEYCKQVGMIPVMKEVGDDPLYGEDGIYAAFVEQLNNPNMVVPTGYGPFDSTDLQQGPLYEEIQKYLLGEQDAETALDTICGLLEERMKTYLDENEGAVVDTPKTMQ</sequence>
<dbReference type="PANTHER" id="PTHR43649">
    <property type="entry name" value="ARABINOSE-BINDING PROTEIN-RELATED"/>
    <property type="match status" value="1"/>
</dbReference>